<evidence type="ECO:0000313" key="3">
    <source>
        <dbReference type="EMBL" id="XFO71579.1"/>
    </source>
</evidence>
<dbReference type="Proteomes" id="UP000216052">
    <property type="component" value="Chromosome"/>
</dbReference>
<dbReference type="NCBIfam" id="TIGR01730">
    <property type="entry name" value="RND_mfp"/>
    <property type="match status" value="1"/>
</dbReference>
<dbReference type="RefSeq" id="WP_093796937.1">
    <property type="nucleotide sequence ID" value="NZ_CP155571.1"/>
</dbReference>
<dbReference type="InterPro" id="IPR058625">
    <property type="entry name" value="MdtA-like_BSH"/>
</dbReference>
<dbReference type="Gene3D" id="2.40.50.100">
    <property type="match status" value="1"/>
</dbReference>
<gene>
    <name evidence="3" type="primary">mdtA_2</name>
    <name evidence="3" type="ORF">SPACI_016130</name>
</gene>
<dbReference type="Gene3D" id="2.40.30.170">
    <property type="match status" value="1"/>
</dbReference>
<comment type="similarity">
    <text evidence="1">Belongs to the membrane fusion protein (MFP) (TC 8.A.1) family.</text>
</comment>
<dbReference type="SUPFAM" id="SSF111369">
    <property type="entry name" value="HlyD-like secretion proteins"/>
    <property type="match status" value="1"/>
</dbReference>
<accession>A0ABZ3J0H0</accession>
<sequence length="395" mass="41944">MSNDSSVGFRQWKRFSPVRPGRCPNETGRRFALLAVIGLLSLVLTACSGKVQPDPRTQAPLVRVATVQNAVSAPRSFTGIVAARVQSDLGFRVSGKVLERLVDMGQTVRRGQPLMRIDPTDLGLAVQAQEEGVAAIRARARQTAQEEVRYRALLATGAVPASTYDQMKAAADEAKAQLSAATAQAGLARNASDYAILSADADGVVVETLAEPGQVVSAGQVVVRVAHAGQREAVIRLPETLRPAVGSVGRAVLYGKEELIVPVRLRQLSNAADQLTRTFEARYVLEDALADAPLGATVTIQLAQDHALPQTDLQVPAGALFDPGEGPGVWVLDGEPARVNWRPVKIRSLDDEAVRVTGNLNAGDRVVALGAHLLREGDLVRVAETNPAPRIGGQL</sequence>
<proteinExistence type="inferred from homology"/>
<evidence type="ECO:0000256" key="1">
    <source>
        <dbReference type="ARBA" id="ARBA00009477"/>
    </source>
</evidence>
<name>A0ABZ3J0H0_SPOA4</name>
<dbReference type="Pfam" id="PF25917">
    <property type="entry name" value="BSH_RND"/>
    <property type="match status" value="1"/>
</dbReference>
<dbReference type="EMBL" id="CP155571">
    <property type="protein sequence ID" value="XFO71579.1"/>
    <property type="molecule type" value="Genomic_DNA"/>
</dbReference>
<dbReference type="PANTHER" id="PTHR30469:SF18">
    <property type="entry name" value="RESISTANCE-NODULATION-CELL DIVISION (RND) EFFLUX MEMBRANE FUSION PROTEIN-RELATED"/>
    <property type="match status" value="1"/>
</dbReference>
<dbReference type="Gene3D" id="2.40.420.20">
    <property type="match status" value="1"/>
</dbReference>
<organism evidence="3 4">
    <name type="scientific">Sporomusa acidovorans (strain ATCC 49682 / DSM 3132 / Mol)</name>
    <dbReference type="NCBI Taxonomy" id="1123286"/>
    <lineage>
        <taxon>Bacteria</taxon>
        <taxon>Bacillati</taxon>
        <taxon>Bacillota</taxon>
        <taxon>Negativicutes</taxon>
        <taxon>Selenomonadales</taxon>
        <taxon>Sporomusaceae</taxon>
        <taxon>Sporomusa</taxon>
    </lineage>
</organism>
<evidence type="ECO:0000313" key="4">
    <source>
        <dbReference type="Proteomes" id="UP000216052"/>
    </source>
</evidence>
<reference evidence="3" key="1">
    <citation type="submission" date="2024-05" db="EMBL/GenBank/DDBJ databases">
        <title>Isolation and characterization of Sporomusa carbonis sp. nov., a carboxydotrophic hydrogenogen in the genus of Sporomusa isolated from a charcoal burning pile.</title>
        <authorList>
            <person name="Boeer T."/>
            <person name="Rosenbaum F."/>
            <person name="Eysell L."/>
            <person name="Mueller V."/>
            <person name="Daniel R."/>
            <person name="Poehlein A."/>
        </authorList>
    </citation>
    <scope>NUCLEOTIDE SEQUENCE [LARGE SCALE GENOMIC DNA]</scope>
    <source>
        <strain evidence="3">DSM 3132</strain>
    </source>
</reference>
<evidence type="ECO:0000259" key="2">
    <source>
        <dbReference type="Pfam" id="PF25917"/>
    </source>
</evidence>
<keyword evidence="4" id="KW-1185">Reference proteome</keyword>
<protein>
    <submittedName>
        <fullName evidence="3">Multidrug resistance protein MdtA</fullName>
    </submittedName>
</protein>
<dbReference type="InterPro" id="IPR006143">
    <property type="entry name" value="RND_pump_MFP"/>
</dbReference>
<dbReference type="Gene3D" id="1.10.287.470">
    <property type="entry name" value="Helix hairpin bin"/>
    <property type="match status" value="1"/>
</dbReference>
<feature type="domain" description="Multidrug resistance protein MdtA-like barrel-sandwich hybrid" evidence="2">
    <location>
        <begin position="88"/>
        <end position="221"/>
    </location>
</feature>
<dbReference type="PANTHER" id="PTHR30469">
    <property type="entry name" value="MULTIDRUG RESISTANCE PROTEIN MDTA"/>
    <property type="match status" value="1"/>
</dbReference>